<gene>
    <name evidence="1" type="ORF">BCR34DRAFT_250209</name>
</gene>
<evidence type="ECO:0000313" key="1">
    <source>
        <dbReference type="EMBL" id="ORX92795.1"/>
    </source>
</evidence>
<protein>
    <submittedName>
        <fullName evidence="1">Uncharacterized protein</fullName>
    </submittedName>
</protein>
<reference evidence="1 2" key="1">
    <citation type="submission" date="2016-07" db="EMBL/GenBank/DDBJ databases">
        <title>Pervasive Adenine N6-methylation of Active Genes in Fungi.</title>
        <authorList>
            <consortium name="DOE Joint Genome Institute"/>
            <person name="Mondo S.J."/>
            <person name="Dannebaum R.O."/>
            <person name="Kuo R.C."/>
            <person name="Labutti K."/>
            <person name="Haridas S."/>
            <person name="Kuo A."/>
            <person name="Salamov A."/>
            <person name="Ahrendt S.R."/>
            <person name="Lipzen A."/>
            <person name="Sullivan W."/>
            <person name="Andreopoulos W.B."/>
            <person name="Clum A."/>
            <person name="Lindquist E."/>
            <person name="Daum C."/>
            <person name="Ramamoorthy G.K."/>
            <person name="Gryganskyi A."/>
            <person name="Culley D."/>
            <person name="Magnuson J.K."/>
            <person name="James T.Y."/>
            <person name="O'Malley M.A."/>
            <person name="Stajich J.E."/>
            <person name="Spatafora J.W."/>
            <person name="Visel A."/>
            <person name="Grigoriev I.V."/>
        </authorList>
    </citation>
    <scope>NUCLEOTIDE SEQUENCE [LARGE SCALE GENOMIC DNA]</scope>
    <source>
        <strain evidence="1 2">CBS 115471</strain>
    </source>
</reference>
<proteinExistence type="predicted"/>
<sequence>MEVINVSKGSLGDRSQVRPVKLPDHIPNIATRTRPLHILLPSSQEMPHQTHGCIEPIENVFSIGLVAYK</sequence>
<keyword evidence="2" id="KW-1185">Reference proteome</keyword>
<dbReference type="Proteomes" id="UP000193144">
    <property type="component" value="Unassembled WGS sequence"/>
</dbReference>
<dbReference type="EMBL" id="MCFA01000370">
    <property type="protein sequence ID" value="ORX92795.1"/>
    <property type="molecule type" value="Genomic_DNA"/>
</dbReference>
<accession>A0A1Y1Y4G9</accession>
<name>A0A1Y1Y4G9_9PLEO</name>
<organism evidence="1 2">
    <name type="scientific">Clohesyomyces aquaticus</name>
    <dbReference type="NCBI Taxonomy" id="1231657"/>
    <lineage>
        <taxon>Eukaryota</taxon>
        <taxon>Fungi</taxon>
        <taxon>Dikarya</taxon>
        <taxon>Ascomycota</taxon>
        <taxon>Pezizomycotina</taxon>
        <taxon>Dothideomycetes</taxon>
        <taxon>Pleosporomycetidae</taxon>
        <taxon>Pleosporales</taxon>
        <taxon>Lindgomycetaceae</taxon>
        <taxon>Clohesyomyces</taxon>
    </lineage>
</organism>
<evidence type="ECO:0000313" key="2">
    <source>
        <dbReference type="Proteomes" id="UP000193144"/>
    </source>
</evidence>
<dbReference type="AlphaFoldDB" id="A0A1Y1Y4G9"/>
<comment type="caution">
    <text evidence="1">The sequence shown here is derived from an EMBL/GenBank/DDBJ whole genome shotgun (WGS) entry which is preliminary data.</text>
</comment>